<dbReference type="InterPro" id="IPR052710">
    <property type="entry name" value="CAAX_protease"/>
</dbReference>
<feature type="transmembrane region" description="Helical" evidence="1">
    <location>
        <begin position="114"/>
        <end position="132"/>
    </location>
</feature>
<accession>A0A0U1QTB2</accession>
<keyword evidence="1" id="KW-0472">Membrane</keyword>
<evidence type="ECO:0000313" key="3">
    <source>
        <dbReference type="EMBL" id="ABS45621.1"/>
    </source>
</evidence>
<feature type="transmembrane region" description="Helical" evidence="1">
    <location>
        <begin position="200"/>
        <end position="220"/>
    </location>
</feature>
<feature type="transmembrane region" description="Helical" evidence="1">
    <location>
        <begin position="177"/>
        <end position="193"/>
    </location>
</feature>
<dbReference type="EMBL" id="CP000718">
    <property type="protein sequence ID" value="ABS45621.1"/>
    <property type="molecule type" value="Genomic_DNA"/>
</dbReference>
<organism evidence="3 4">
    <name type="scientific">Yersinia pseudotuberculosis serotype O:1b (strain IP 31758)</name>
    <dbReference type="NCBI Taxonomy" id="349747"/>
    <lineage>
        <taxon>Bacteria</taxon>
        <taxon>Pseudomonadati</taxon>
        <taxon>Pseudomonadota</taxon>
        <taxon>Gammaproteobacteria</taxon>
        <taxon>Enterobacterales</taxon>
        <taxon>Yersiniaceae</taxon>
        <taxon>Yersinia</taxon>
    </lineage>
</organism>
<keyword evidence="1" id="KW-0812">Transmembrane</keyword>
<evidence type="ECO:0000256" key="1">
    <source>
        <dbReference type="SAM" id="Phobius"/>
    </source>
</evidence>
<feature type="domain" description="CAAX prenyl protease 2/Lysostaphin resistance protein A-like" evidence="2">
    <location>
        <begin position="123"/>
        <end position="212"/>
    </location>
</feature>
<dbReference type="GO" id="GO:0004175">
    <property type="term" value="F:endopeptidase activity"/>
    <property type="evidence" value="ECO:0007669"/>
    <property type="project" value="UniProtKB-ARBA"/>
</dbReference>
<dbReference type="Pfam" id="PF02517">
    <property type="entry name" value="Rce1-like"/>
    <property type="match status" value="1"/>
</dbReference>
<evidence type="ECO:0000313" key="4">
    <source>
        <dbReference type="Proteomes" id="UP000002412"/>
    </source>
</evidence>
<dbReference type="InterPro" id="IPR003675">
    <property type="entry name" value="Rce1/LyrA-like_dom"/>
</dbReference>
<name>A0A0U1QTB2_YERP3</name>
<gene>
    <name evidence="3" type="ordered locus">YpsIP31758_A0016</name>
</gene>
<feature type="transmembrane region" description="Helical" evidence="1">
    <location>
        <begin position="76"/>
        <end position="94"/>
    </location>
</feature>
<proteinExistence type="predicted"/>
<feature type="transmembrane region" description="Helical" evidence="1">
    <location>
        <begin position="153"/>
        <end position="171"/>
    </location>
</feature>
<dbReference type="HOGENOM" id="CLU_085974_2_0_6"/>
<dbReference type="RefSeq" id="WP_011988465.1">
    <property type="nucleotide sequence ID" value="NC_009704.1"/>
</dbReference>
<dbReference type="GO" id="GO:0080120">
    <property type="term" value="P:CAAX-box protein maturation"/>
    <property type="evidence" value="ECO:0007669"/>
    <property type="project" value="UniProtKB-ARBA"/>
</dbReference>
<dbReference type="PANTHER" id="PTHR36435">
    <property type="entry name" value="SLR1288 PROTEIN"/>
    <property type="match status" value="1"/>
</dbReference>
<feature type="transmembrane region" description="Helical" evidence="1">
    <location>
        <begin position="12"/>
        <end position="32"/>
    </location>
</feature>
<dbReference type="PANTHER" id="PTHR36435:SF1">
    <property type="entry name" value="CAAX AMINO TERMINAL PROTEASE FAMILY PROTEIN"/>
    <property type="match status" value="1"/>
</dbReference>
<dbReference type="AlphaFoldDB" id="A0A0U1QTB2"/>
<keyword evidence="3" id="KW-0614">Plasmid</keyword>
<reference evidence="3 4" key="1">
    <citation type="journal article" date="2007" name="PLoS Genet.">
        <title>The complete genome sequence of Yersinia pseudotuberculosis IP31758, the causative agent of Far East scarlet-like fever.</title>
        <authorList>
            <person name="Eppinger M."/>
            <person name="Rosovitz M.J."/>
            <person name="Fricke W.F."/>
            <person name="Rasko D.A."/>
            <person name="Kokorina G."/>
            <person name="Fayolle C."/>
            <person name="Lindler L.E."/>
            <person name="Carniel E."/>
            <person name="Ravel J."/>
        </authorList>
    </citation>
    <scope>NUCLEOTIDE SEQUENCE [LARGE SCALE GENOMIC DNA]</scope>
    <source>
        <strain evidence="3 4">IP 31758</strain>
        <plasmid evidence="4">Plasmid plasmid_59kb</plasmid>
    </source>
</reference>
<sequence length="221" mass="24658">MFNTKNKILKSTIVLIAAIVIAKGWFSILIYSSYWAAVNGFGNYHLLISHMAGMIFILAVLVPYHRWVSPLGFGKVLQKSSLLPILAVVLVYFAEYSYGKLTGAAPEKFVQNLLNQPFAQLSGVFLTILLVAPFNEEIVFRGVILNVFRSSHAWTMWLGAVIIALLFSLIHNQYENISTFVLITSMSIIFTWARMRSGGLLLPVLLHSLASIMAVTFTWLG</sequence>
<dbReference type="Proteomes" id="UP000002412">
    <property type="component" value="Plasmid p_59kb"/>
</dbReference>
<dbReference type="KEGG" id="ypi:YpsIP31758_A0016"/>
<evidence type="ECO:0000259" key="2">
    <source>
        <dbReference type="Pfam" id="PF02517"/>
    </source>
</evidence>
<keyword evidence="1" id="KW-1133">Transmembrane helix</keyword>
<protein>
    <submittedName>
        <fullName evidence="3">Surface exclusion protein</fullName>
    </submittedName>
</protein>
<geneLocation type="plasmid" evidence="4">
    <name>plasmid_59kb</name>
</geneLocation>
<feature type="transmembrane region" description="Helical" evidence="1">
    <location>
        <begin position="44"/>
        <end position="64"/>
    </location>
</feature>